<evidence type="ECO:0000256" key="2">
    <source>
        <dbReference type="ARBA" id="ARBA00022619"/>
    </source>
</evidence>
<evidence type="ECO:0000259" key="4">
    <source>
        <dbReference type="Pfam" id="PF00925"/>
    </source>
</evidence>
<name>T0Y5N2_9ZZZZ</name>
<reference evidence="5" key="2">
    <citation type="journal article" date="2014" name="ISME J.">
        <title>Microbial stratification in low pH oxic and suboxic macroscopic growths along an acid mine drainage.</title>
        <authorList>
            <person name="Mendez-Garcia C."/>
            <person name="Mesa V."/>
            <person name="Sprenger R.R."/>
            <person name="Richter M."/>
            <person name="Diez M.S."/>
            <person name="Solano J."/>
            <person name="Bargiela R."/>
            <person name="Golyshina O.V."/>
            <person name="Manteca A."/>
            <person name="Ramos J.L."/>
            <person name="Gallego J.R."/>
            <person name="Llorente I."/>
            <person name="Martins Dos Santos V.A."/>
            <person name="Jensen O.N."/>
            <person name="Pelaez A.I."/>
            <person name="Sanchez J."/>
            <person name="Ferrer M."/>
        </authorList>
    </citation>
    <scope>NUCLEOTIDE SEQUENCE</scope>
</reference>
<dbReference type="InterPro" id="IPR032677">
    <property type="entry name" value="GTP_cyclohydro_II"/>
</dbReference>
<keyword evidence="5" id="KW-0378">Hydrolase</keyword>
<organism evidence="5">
    <name type="scientific">mine drainage metagenome</name>
    <dbReference type="NCBI Taxonomy" id="410659"/>
    <lineage>
        <taxon>unclassified sequences</taxon>
        <taxon>metagenomes</taxon>
        <taxon>ecological metagenomes</taxon>
    </lineage>
</organism>
<keyword evidence="3" id="KW-0479">Metal-binding</keyword>
<dbReference type="GO" id="GO:0046872">
    <property type="term" value="F:metal ion binding"/>
    <property type="evidence" value="ECO:0007669"/>
    <property type="project" value="UniProtKB-KW"/>
</dbReference>
<evidence type="ECO:0000256" key="3">
    <source>
        <dbReference type="ARBA" id="ARBA00022723"/>
    </source>
</evidence>
<dbReference type="GO" id="GO:0005829">
    <property type="term" value="C:cytosol"/>
    <property type="evidence" value="ECO:0007669"/>
    <property type="project" value="TreeGrafter"/>
</dbReference>
<proteinExistence type="predicted"/>
<comment type="pathway">
    <text evidence="1">Cofactor biosynthesis; riboflavin biosynthesis.</text>
</comment>
<dbReference type="PANTHER" id="PTHR21327">
    <property type="entry name" value="GTP CYCLOHYDROLASE II-RELATED"/>
    <property type="match status" value="1"/>
</dbReference>
<dbReference type="PANTHER" id="PTHR21327:SF18">
    <property type="entry name" value="3,4-DIHYDROXY-2-BUTANONE 4-PHOSPHATE SYNTHASE"/>
    <property type="match status" value="1"/>
</dbReference>
<dbReference type="AlphaFoldDB" id="T0Y5N2"/>
<dbReference type="GO" id="GO:0009231">
    <property type="term" value="P:riboflavin biosynthetic process"/>
    <property type="evidence" value="ECO:0007669"/>
    <property type="project" value="UniProtKB-KW"/>
</dbReference>
<dbReference type="Pfam" id="PF00925">
    <property type="entry name" value="GTP_cyclohydro2"/>
    <property type="match status" value="1"/>
</dbReference>
<reference evidence="5" key="1">
    <citation type="submission" date="2013-08" db="EMBL/GenBank/DDBJ databases">
        <authorList>
            <person name="Mendez C."/>
            <person name="Richter M."/>
            <person name="Ferrer M."/>
            <person name="Sanchez J."/>
        </authorList>
    </citation>
    <scope>NUCLEOTIDE SEQUENCE</scope>
</reference>
<dbReference type="InterPro" id="IPR036144">
    <property type="entry name" value="RibA-like_sf"/>
</dbReference>
<feature type="domain" description="GTP cyclohydrolase II" evidence="4">
    <location>
        <begin position="2"/>
        <end position="40"/>
    </location>
</feature>
<keyword evidence="2" id="KW-0686">Riboflavin biosynthesis</keyword>
<gene>
    <name evidence="5" type="ORF">B1B_18409</name>
</gene>
<dbReference type="EMBL" id="AUZY01012319">
    <property type="protein sequence ID" value="EQD30416.1"/>
    <property type="molecule type" value="Genomic_DNA"/>
</dbReference>
<evidence type="ECO:0000313" key="5">
    <source>
        <dbReference type="EMBL" id="EQD30416.1"/>
    </source>
</evidence>
<sequence length="75" mass="8358">QIGSQIIADLGIHRLRVISNNPRKYYGLQGHGLEIVELVPIVIRPNRHNARYLATKQEKMGHLLGEPDGADGDHP</sequence>
<dbReference type="GO" id="GO:0003935">
    <property type="term" value="F:GTP cyclohydrolase II activity"/>
    <property type="evidence" value="ECO:0007669"/>
    <property type="project" value="TreeGrafter"/>
</dbReference>
<feature type="non-terminal residue" evidence="5">
    <location>
        <position position="1"/>
    </location>
</feature>
<protein>
    <submittedName>
        <fullName evidence="5">Bifunctional 3,4-dihydroxy-2-butanone 4-phosphate synthase/GTP cyclohydrolase II protein</fullName>
    </submittedName>
</protein>
<accession>T0Y5N2</accession>
<dbReference type="SUPFAM" id="SSF142695">
    <property type="entry name" value="RibA-like"/>
    <property type="match status" value="1"/>
</dbReference>
<evidence type="ECO:0000256" key="1">
    <source>
        <dbReference type="ARBA" id="ARBA00005104"/>
    </source>
</evidence>
<comment type="caution">
    <text evidence="5">The sequence shown here is derived from an EMBL/GenBank/DDBJ whole genome shotgun (WGS) entry which is preliminary data.</text>
</comment>
<dbReference type="Gene3D" id="3.40.50.10990">
    <property type="entry name" value="GTP cyclohydrolase II"/>
    <property type="match status" value="1"/>
</dbReference>